<protein>
    <recommendedName>
        <fullName evidence="5">Tetratricopeptide repeat protein</fullName>
    </recommendedName>
</protein>
<feature type="repeat" description="TPR" evidence="1">
    <location>
        <begin position="107"/>
        <end position="140"/>
    </location>
</feature>
<accession>A0A9D8PNQ8</accession>
<feature type="transmembrane region" description="Helical" evidence="2">
    <location>
        <begin position="62"/>
        <end position="84"/>
    </location>
</feature>
<evidence type="ECO:0000313" key="4">
    <source>
        <dbReference type="Proteomes" id="UP000809273"/>
    </source>
</evidence>
<dbReference type="Proteomes" id="UP000809273">
    <property type="component" value="Unassembled WGS sequence"/>
</dbReference>
<comment type="caution">
    <text evidence="3">The sequence shown here is derived from an EMBL/GenBank/DDBJ whole genome shotgun (WGS) entry which is preliminary data.</text>
</comment>
<evidence type="ECO:0000256" key="1">
    <source>
        <dbReference type="PROSITE-ProRule" id="PRU00339"/>
    </source>
</evidence>
<dbReference type="AlphaFoldDB" id="A0A9D8PNQ8"/>
<proteinExistence type="predicted"/>
<keyword evidence="2" id="KW-0812">Transmembrane</keyword>
<dbReference type="PROSITE" id="PS50005">
    <property type="entry name" value="TPR"/>
    <property type="match status" value="1"/>
</dbReference>
<reference evidence="3" key="1">
    <citation type="journal article" date="2021" name="Environ. Microbiol.">
        <title>Genomic characterization of three novel Desulfobacterota classes expand the metabolic and phylogenetic diversity of the phylum.</title>
        <authorList>
            <person name="Murphy C.L."/>
            <person name="Biggerstaff J."/>
            <person name="Eichhorn A."/>
            <person name="Ewing E."/>
            <person name="Shahan R."/>
            <person name="Soriano D."/>
            <person name="Stewart S."/>
            <person name="VanMol K."/>
            <person name="Walker R."/>
            <person name="Walters P."/>
            <person name="Elshahed M.S."/>
            <person name="Youssef N.H."/>
        </authorList>
    </citation>
    <scope>NUCLEOTIDE SEQUENCE</scope>
    <source>
        <strain evidence="3">Zod_Metabat.24</strain>
    </source>
</reference>
<keyword evidence="2" id="KW-0472">Membrane</keyword>
<keyword evidence="2" id="KW-1133">Transmembrane helix</keyword>
<dbReference type="Pfam" id="PF13181">
    <property type="entry name" value="TPR_8"/>
    <property type="match status" value="1"/>
</dbReference>
<gene>
    <name evidence="3" type="ORF">JW984_03245</name>
</gene>
<evidence type="ECO:0000256" key="2">
    <source>
        <dbReference type="SAM" id="Phobius"/>
    </source>
</evidence>
<name>A0A9D8PNQ8_9DELT</name>
<dbReference type="Gene3D" id="1.25.40.10">
    <property type="entry name" value="Tetratricopeptide repeat domain"/>
    <property type="match status" value="1"/>
</dbReference>
<keyword evidence="1" id="KW-0802">TPR repeat</keyword>
<reference evidence="3" key="2">
    <citation type="submission" date="2021-01" db="EMBL/GenBank/DDBJ databases">
        <authorList>
            <person name="Hahn C.R."/>
            <person name="Youssef N.H."/>
            <person name="Elshahed M."/>
        </authorList>
    </citation>
    <scope>NUCLEOTIDE SEQUENCE</scope>
    <source>
        <strain evidence="3">Zod_Metabat.24</strain>
    </source>
</reference>
<feature type="transmembrane region" description="Helical" evidence="2">
    <location>
        <begin position="36"/>
        <end position="56"/>
    </location>
</feature>
<dbReference type="InterPro" id="IPR011990">
    <property type="entry name" value="TPR-like_helical_dom_sf"/>
</dbReference>
<sequence length="196" mass="23034">MNNDEEIKAPDNELKERILKFIFSIPEPIMKAGMTLTFIIGLFILIWLMNFFLLGITPLYRAFTLALIEFAILTLFLMVPFLVYKILVKGERRIWFSFGKRRLGVKAGPEIYRAEMYQTKGDYSEAIKEYRKLFSLSPDRLDFLYAIAEIYRNDLKDNEKAVKTHMEVAKYDGDKKAIGYEYHISHSKDILKHTKE</sequence>
<evidence type="ECO:0000313" key="3">
    <source>
        <dbReference type="EMBL" id="MBN1572195.1"/>
    </source>
</evidence>
<organism evidence="3 4">
    <name type="scientific">Candidatus Zymogenus saltonus</name>
    <dbReference type="NCBI Taxonomy" id="2844893"/>
    <lineage>
        <taxon>Bacteria</taxon>
        <taxon>Deltaproteobacteria</taxon>
        <taxon>Candidatus Zymogenia</taxon>
        <taxon>Candidatus Zymogeniales</taxon>
        <taxon>Candidatus Zymogenaceae</taxon>
        <taxon>Candidatus Zymogenus</taxon>
    </lineage>
</organism>
<dbReference type="SUPFAM" id="SSF48452">
    <property type="entry name" value="TPR-like"/>
    <property type="match status" value="1"/>
</dbReference>
<evidence type="ECO:0008006" key="5">
    <source>
        <dbReference type="Google" id="ProtNLM"/>
    </source>
</evidence>
<dbReference type="EMBL" id="JAFGIX010000015">
    <property type="protein sequence ID" value="MBN1572195.1"/>
    <property type="molecule type" value="Genomic_DNA"/>
</dbReference>
<dbReference type="InterPro" id="IPR019734">
    <property type="entry name" value="TPR_rpt"/>
</dbReference>